<dbReference type="GO" id="GO:0030215">
    <property type="term" value="F:semaphorin receptor binding"/>
    <property type="evidence" value="ECO:0007669"/>
    <property type="project" value="InterPro"/>
</dbReference>
<evidence type="ECO:0000256" key="1">
    <source>
        <dbReference type="ARBA" id="ARBA00004370"/>
    </source>
</evidence>
<evidence type="ECO:0000259" key="8">
    <source>
        <dbReference type="PROSITE" id="PS51004"/>
    </source>
</evidence>
<comment type="subcellular location">
    <subcellularLocation>
        <location evidence="1">Membrane</location>
    </subcellularLocation>
</comment>
<accession>A0A7J7ISZ1</accession>
<evidence type="ECO:0000256" key="2">
    <source>
        <dbReference type="ARBA" id="ARBA00023136"/>
    </source>
</evidence>
<dbReference type="Gene3D" id="2.130.10.10">
    <property type="entry name" value="YVTN repeat-like/Quinoprotein amine dehydrogenase"/>
    <property type="match status" value="1"/>
</dbReference>
<dbReference type="AlphaFoldDB" id="A0A7J7ISZ1"/>
<dbReference type="GO" id="GO:0005886">
    <property type="term" value="C:plasma membrane"/>
    <property type="evidence" value="ECO:0007669"/>
    <property type="project" value="TreeGrafter"/>
</dbReference>
<feature type="transmembrane region" description="Helical" evidence="6">
    <location>
        <begin position="638"/>
        <end position="661"/>
    </location>
</feature>
<feature type="chain" id="PRO_5029513274" evidence="7">
    <location>
        <begin position="40"/>
        <end position="728"/>
    </location>
</feature>
<dbReference type="GO" id="GO:0007411">
    <property type="term" value="P:axon guidance"/>
    <property type="evidence" value="ECO:0007669"/>
    <property type="project" value="TreeGrafter"/>
</dbReference>
<feature type="domain" description="Sema" evidence="8">
    <location>
        <begin position="22"/>
        <end position="532"/>
    </location>
</feature>
<dbReference type="GO" id="GO:0030335">
    <property type="term" value="P:positive regulation of cell migration"/>
    <property type="evidence" value="ECO:0007669"/>
    <property type="project" value="TreeGrafter"/>
</dbReference>
<proteinExistence type="predicted"/>
<dbReference type="SMART" id="SM00423">
    <property type="entry name" value="PSI"/>
    <property type="match status" value="1"/>
</dbReference>
<dbReference type="Proteomes" id="UP000593567">
    <property type="component" value="Unassembled WGS sequence"/>
</dbReference>
<dbReference type="OrthoDB" id="9988752at2759"/>
<keyword evidence="6" id="KW-1133">Transmembrane helix</keyword>
<organism evidence="9 10">
    <name type="scientific">Bugula neritina</name>
    <name type="common">Brown bryozoan</name>
    <name type="synonym">Sertularia neritina</name>
    <dbReference type="NCBI Taxonomy" id="10212"/>
    <lineage>
        <taxon>Eukaryota</taxon>
        <taxon>Metazoa</taxon>
        <taxon>Spiralia</taxon>
        <taxon>Lophotrochozoa</taxon>
        <taxon>Bryozoa</taxon>
        <taxon>Gymnolaemata</taxon>
        <taxon>Cheilostomatida</taxon>
        <taxon>Flustrina</taxon>
        <taxon>Buguloidea</taxon>
        <taxon>Bugulidae</taxon>
        <taxon>Bugula</taxon>
    </lineage>
</organism>
<comment type="caution">
    <text evidence="5">Lacks conserved residue(s) required for the propagation of feature annotation.</text>
</comment>
<dbReference type="InterPro" id="IPR027231">
    <property type="entry name" value="Semaphorin"/>
</dbReference>
<evidence type="ECO:0000313" key="9">
    <source>
        <dbReference type="EMBL" id="KAF6017043.1"/>
    </source>
</evidence>
<evidence type="ECO:0000313" key="10">
    <source>
        <dbReference type="Proteomes" id="UP000593567"/>
    </source>
</evidence>
<keyword evidence="2 6" id="KW-0472">Membrane</keyword>
<keyword evidence="4" id="KW-0325">Glycoprotein</keyword>
<evidence type="ECO:0000256" key="4">
    <source>
        <dbReference type="ARBA" id="ARBA00023180"/>
    </source>
</evidence>
<evidence type="ECO:0000256" key="3">
    <source>
        <dbReference type="ARBA" id="ARBA00023157"/>
    </source>
</evidence>
<dbReference type="SUPFAM" id="SSF103575">
    <property type="entry name" value="Plexin repeat"/>
    <property type="match status" value="1"/>
</dbReference>
<dbReference type="GO" id="GO:0045499">
    <property type="term" value="F:chemorepellent activity"/>
    <property type="evidence" value="ECO:0007669"/>
    <property type="project" value="TreeGrafter"/>
</dbReference>
<name>A0A7J7ISZ1_BUGNE</name>
<dbReference type="InterPro" id="IPR016201">
    <property type="entry name" value="PSI"/>
</dbReference>
<evidence type="ECO:0000256" key="5">
    <source>
        <dbReference type="PROSITE-ProRule" id="PRU00352"/>
    </source>
</evidence>
<dbReference type="Pfam" id="PF01403">
    <property type="entry name" value="Sema"/>
    <property type="match status" value="1"/>
</dbReference>
<evidence type="ECO:0000256" key="6">
    <source>
        <dbReference type="SAM" id="Phobius"/>
    </source>
</evidence>
<keyword evidence="7" id="KW-0732">Signal</keyword>
<feature type="signal peptide" evidence="7">
    <location>
        <begin position="1"/>
        <end position="39"/>
    </location>
</feature>
<dbReference type="InterPro" id="IPR015943">
    <property type="entry name" value="WD40/YVTN_repeat-like_dom_sf"/>
</dbReference>
<dbReference type="InterPro" id="IPR036352">
    <property type="entry name" value="Semap_dom_sf"/>
</dbReference>
<reference evidence="9" key="1">
    <citation type="submission" date="2020-06" db="EMBL/GenBank/DDBJ databases">
        <title>Draft genome of Bugula neritina, a colonial animal packing powerful symbionts and potential medicines.</title>
        <authorList>
            <person name="Rayko M."/>
        </authorList>
    </citation>
    <scope>NUCLEOTIDE SEQUENCE [LARGE SCALE GENOMIC DNA]</scope>
    <source>
        <strain evidence="9">Kwan_BN1</strain>
    </source>
</reference>
<dbReference type="InterPro" id="IPR001627">
    <property type="entry name" value="Semap_dom"/>
</dbReference>
<keyword evidence="3" id="KW-1015">Disulfide bond</keyword>
<evidence type="ECO:0000256" key="7">
    <source>
        <dbReference type="SAM" id="SignalP"/>
    </source>
</evidence>
<dbReference type="GO" id="GO:0071526">
    <property type="term" value="P:semaphorin-plexin signaling pathway"/>
    <property type="evidence" value="ECO:0007669"/>
    <property type="project" value="TreeGrafter"/>
</dbReference>
<dbReference type="SUPFAM" id="SSF101912">
    <property type="entry name" value="Sema domain"/>
    <property type="match status" value="1"/>
</dbReference>
<dbReference type="PROSITE" id="PS51004">
    <property type="entry name" value="SEMA"/>
    <property type="match status" value="1"/>
</dbReference>
<comment type="caution">
    <text evidence="9">The sequence shown here is derived from an EMBL/GenBank/DDBJ whole genome shotgun (WGS) entry which is preliminary data.</text>
</comment>
<sequence>MTTAAMMLVRISNIFRFLLWCSTLLLIGTMFGGPHDTNAKVFKTDQSPTNNIYLRILHVEKSYILVGSKSNLYNVSTETMTVNSEQRWSPFSEEILYCQGEIEKFARDCNSYIRSVIKRSDSLFHVCASSSKKPQCREYRVVDGKWNLTNTKVNNELVQSLSPLLPWNEMIVMTTKDTNTVYVASHILKSASIWQPSFFRGNSINTATNAIVPGLKTDFNDQLFKIDYYSERATEFTSIFETEDYVYLTYSEPAIETLSSLSSEPTAYSRIARVCKNDRGRGKDDENPLSEYLFATLFKTRLMCGDAGVMLQKPSSGYISQQFSGYYGVYINEIADTSAPHLSSVTGADGEKIIMAVFNSPKASAICAYRISDIDRIFDTSDQIKFGTDQVPQVKSITPPAATCYEDSRNQTSESRSNMNNYLLANHIYPINNHSLFLASTDYRMTQMVVEWQVESHDGKKYDVIFISTDDGRLLKLVKFKKANEMAEKYHIVEERIIFPGKAIVEMKLIVDVDDKKHLLVNTLEEIKRVALEKCHFHSTCTDCVALQDPYCSWSPSIAKCVSTTHEVQDKYQNISSGHSPVCVEDNITEEPTVIELTTKLPEENTLIDIKFYSIFQLNRGKVQTGEQSNINPTNNSVLIALVVILPILVAVLSFAAGYMFSKKRFSSSTQHLDQELTNKFKEDSLNCDAYQILPKQSNLQLTNNLNGKLPNGDAGDRNMNKQKQVYV</sequence>
<dbReference type="PANTHER" id="PTHR11036:SF127">
    <property type="entry name" value="SEMAPHORIN-1A"/>
    <property type="match status" value="1"/>
</dbReference>
<dbReference type="InterPro" id="IPR002165">
    <property type="entry name" value="Plexin_repeat"/>
</dbReference>
<gene>
    <name evidence="9" type="ORF">EB796_024643</name>
</gene>
<dbReference type="Pfam" id="PF01437">
    <property type="entry name" value="PSI"/>
    <property type="match status" value="1"/>
</dbReference>
<keyword evidence="6" id="KW-0812">Transmembrane</keyword>
<dbReference type="EMBL" id="VXIV02003438">
    <property type="protein sequence ID" value="KAF6017043.1"/>
    <property type="molecule type" value="Genomic_DNA"/>
</dbReference>
<dbReference type="Gene3D" id="3.30.1680.10">
    <property type="entry name" value="ligand-binding face of the semaphorins, domain 2"/>
    <property type="match status" value="1"/>
</dbReference>
<protein>
    <submittedName>
        <fullName evidence="9">Smp-1</fullName>
    </submittedName>
</protein>
<dbReference type="PANTHER" id="PTHR11036">
    <property type="entry name" value="SEMAPHORIN"/>
    <property type="match status" value="1"/>
</dbReference>
<keyword evidence="10" id="KW-1185">Reference proteome</keyword>
<dbReference type="SMART" id="SM00630">
    <property type="entry name" value="Sema"/>
    <property type="match status" value="1"/>
</dbReference>